<dbReference type="AlphaFoldDB" id="A0A150KZS1"/>
<dbReference type="RefSeq" id="WP_066231932.1">
    <property type="nucleotide sequence ID" value="NZ_LQYN01000056.1"/>
</dbReference>
<protein>
    <submittedName>
        <fullName evidence="1">Uncharacterized protein</fullName>
    </submittedName>
</protein>
<accession>A0A150KZS1</accession>
<organism evidence="1 2">
    <name type="scientific">Heyndrickxia sporothermodurans</name>
    <dbReference type="NCBI Taxonomy" id="46224"/>
    <lineage>
        <taxon>Bacteria</taxon>
        <taxon>Bacillati</taxon>
        <taxon>Bacillota</taxon>
        <taxon>Bacilli</taxon>
        <taxon>Bacillales</taxon>
        <taxon>Bacillaceae</taxon>
        <taxon>Heyndrickxia</taxon>
    </lineage>
</organism>
<reference evidence="1 2" key="1">
    <citation type="submission" date="2016-01" db="EMBL/GenBank/DDBJ databases">
        <title>Genome Sequences of Twelve Sporeforming Bacillus Species Isolated from Foods.</title>
        <authorList>
            <person name="Berendsen E.M."/>
            <person name="Wells-Bennik M.H."/>
            <person name="Krawcyk A.O."/>
            <person name="De Jong A."/>
            <person name="Holsappel S."/>
            <person name="Eijlander R.T."/>
            <person name="Kuipers O.P."/>
        </authorList>
    </citation>
    <scope>NUCLEOTIDE SEQUENCE [LARGE SCALE GENOMIC DNA]</scope>
    <source>
        <strain evidence="1 2">B4102</strain>
    </source>
</reference>
<comment type="caution">
    <text evidence="1">The sequence shown here is derived from an EMBL/GenBank/DDBJ whole genome shotgun (WGS) entry which is preliminary data.</text>
</comment>
<keyword evidence="2" id="KW-1185">Reference proteome</keyword>
<dbReference type="PATRIC" id="fig|46224.3.peg.3243"/>
<dbReference type="STRING" id="46224.B4102_3264"/>
<dbReference type="EMBL" id="LQYN01000056">
    <property type="protein sequence ID" value="KYD05540.1"/>
    <property type="molecule type" value="Genomic_DNA"/>
</dbReference>
<proteinExistence type="predicted"/>
<dbReference type="OrthoDB" id="2927054at2"/>
<gene>
    <name evidence="1" type="ORF">B4102_3264</name>
</gene>
<dbReference type="Proteomes" id="UP000075666">
    <property type="component" value="Unassembled WGS sequence"/>
</dbReference>
<evidence type="ECO:0000313" key="1">
    <source>
        <dbReference type="EMBL" id="KYD05540.1"/>
    </source>
</evidence>
<sequence length="70" mass="8497">MNLEEAYKMALKYRFKTLILFLELAINEKGVLSWDDDLNKITYFLQDRFKKSLFEQLSEYEAKRGSIYFE</sequence>
<name>A0A150KZS1_9BACI</name>
<evidence type="ECO:0000313" key="2">
    <source>
        <dbReference type="Proteomes" id="UP000075666"/>
    </source>
</evidence>